<evidence type="ECO:0000256" key="1">
    <source>
        <dbReference type="SAM" id="MobiDB-lite"/>
    </source>
</evidence>
<keyword evidence="3" id="KW-1185">Reference proteome</keyword>
<organism evidence="2 3">
    <name type="scientific">Lepraria neglecta</name>
    <dbReference type="NCBI Taxonomy" id="209136"/>
    <lineage>
        <taxon>Eukaryota</taxon>
        <taxon>Fungi</taxon>
        <taxon>Dikarya</taxon>
        <taxon>Ascomycota</taxon>
        <taxon>Pezizomycotina</taxon>
        <taxon>Lecanoromycetes</taxon>
        <taxon>OSLEUM clade</taxon>
        <taxon>Lecanoromycetidae</taxon>
        <taxon>Lecanorales</taxon>
        <taxon>Lecanorineae</taxon>
        <taxon>Stereocaulaceae</taxon>
        <taxon>Lepraria</taxon>
    </lineage>
</organism>
<accession>A0AAD9Z0P2</accession>
<sequence>MFDYIAVNAKWLTWFISYQSSRGSATGKVIPELGAGGGAGDLIQSHDLELEDLEDEDIAKLKALCTKKISDPEVRLKTLDIISQAIQSKRKVVSLGPLDFNTDEEDMPLAELAKRLAKLADQDDVISSKPCSKASDERQPTTARASQKKPLPRKIGGGSQELQETKRKRRFPDLTSSRQGSVESQPMEAPGMNPIDLPRSSRDPDPDPRPDVPDGSDRIAKRRRVSPPSTEIGQGEDASSNADPPSGELSPRSTLCQIRQFFEDYRGLGDRNATVPNRTAISMTPHGTTRNHGHVAKDTRNVHCGTQAKPIVLSDGGDSSTNDEDDYDGARGFLLDQMPEPDSIPDTNHATQSGPETQLSLSDAAFESQESHCAAAETAKTRAPHRKDAYDAAKELSGRWEVEHGLISSRAGHSEEELEL</sequence>
<dbReference type="EMBL" id="JASNWA010000010">
    <property type="protein sequence ID" value="KAK3168363.1"/>
    <property type="molecule type" value="Genomic_DNA"/>
</dbReference>
<reference evidence="2" key="1">
    <citation type="submission" date="2022-11" db="EMBL/GenBank/DDBJ databases">
        <title>Chromosomal genome sequence assembly and mating type (MAT) locus characterization of the leprose asexual lichenized fungus Lepraria neglecta (Nyl.) Erichsen.</title>
        <authorList>
            <person name="Allen J.L."/>
            <person name="Pfeffer B."/>
        </authorList>
    </citation>
    <scope>NUCLEOTIDE SEQUENCE</scope>
    <source>
        <strain evidence="2">Allen 5258</strain>
    </source>
</reference>
<feature type="region of interest" description="Disordered" evidence="1">
    <location>
        <begin position="309"/>
        <end position="387"/>
    </location>
</feature>
<evidence type="ECO:0000313" key="3">
    <source>
        <dbReference type="Proteomes" id="UP001276659"/>
    </source>
</evidence>
<feature type="compositionally biased region" description="Polar residues" evidence="1">
    <location>
        <begin position="174"/>
        <end position="184"/>
    </location>
</feature>
<proteinExistence type="predicted"/>
<protein>
    <submittedName>
        <fullName evidence="2">Uncharacterized protein</fullName>
    </submittedName>
</protein>
<gene>
    <name evidence="2" type="ORF">OEA41_004810</name>
</gene>
<name>A0AAD9Z0P2_9LECA</name>
<dbReference type="Proteomes" id="UP001276659">
    <property type="component" value="Unassembled WGS sequence"/>
</dbReference>
<feature type="compositionally biased region" description="Polar residues" evidence="1">
    <location>
        <begin position="227"/>
        <end position="243"/>
    </location>
</feature>
<dbReference type="AlphaFoldDB" id="A0AAD9Z0P2"/>
<evidence type="ECO:0000313" key="2">
    <source>
        <dbReference type="EMBL" id="KAK3168363.1"/>
    </source>
</evidence>
<feature type="compositionally biased region" description="Polar residues" evidence="1">
    <location>
        <begin position="345"/>
        <end position="361"/>
    </location>
</feature>
<feature type="compositionally biased region" description="Basic and acidic residues" evidence="1">
    <location>
        <begin position="199"/>
        <end position="219"/>
    </location>
</feature>
<feature type="region of interest" description="Disordered" evidence="1">
    <location>
        <begin position="120"/>
        <end position="255"/>
    </location>
</feature>
<comment type="caution">
    <text evidence="2">The sequence shown here is derived from an EMBL/GenBank/DDBJ whole genome shotgun (WGS) entry which is preliminary data.</text>
</comment>